<protein>
    <recommendedName>
        <fullName evidence="3">Restriction alleviation protein, Lar family</fullName>
    </recommendedName>
</protein>
<dbReference type="EMBL" id="JAURTK010000002">
    <property type="protein sequence ID" value="MDP9645859.1"/>
    <property type="molecule type" value="Genomic_DNA"/>
</dbReference>
<evidence type="ECO:0000313" key="1">
    <source>
        <dbReference type="EMBL" id="MDP9645859.1"/>
    </source>
</evidence>
<organism evidence="1 2">
    <name type="scientific">Paraburkholderia caledonica</name>
    <dbReference type="NCBI Taxonomy" id="134536"/>
    <lineage>
        <taxon>Bacteria</taxon>
        <taxon>Pseudomonadati</taxon>
        <taxon>Pseudomonadota</taxon>
        <taxon>Betaproteobacteria</taxon>
        <taxon>Burkholderiales</taxon>
        <taxon>Burkholderiaceae</taxon>
        <taxon>Paraburkholderia</taxon>
    </lineage>
</organism>
<evidence type="ECO:0008006" key="3">
    <source>
        <dbReference type="Google" id="ProtNLM"/>
    </source>
</evidence>
<reference evidence="1" key="1">
    <citation type="submission" date="2023-07" db="EMBL/GenBank/DDBJ databases">
        <title>Sorghum-associated microbial communities from plants grown in Nebraska, USA.</title>
        <authorList>
            <person name="Schachtman D."/>
        </authorList>
    </citation>
    <scope>NUCLEOTIDE SEQUENCE</scope>
    <source>
        <strain evidence="1">DS1061</strain>
    </source>
</reference>
<gene>
    <name evidence="1" type="ORF">J2793_001292</name>
</gene>
<comment type="caution">
    <text evidence="1">The sequence shown here is derived from an EMBL/GenBank/DDBJ whole genome shotgun (WGS) entry which is preliminary data.</text>
</comment>
<sequence>MTTTMNTGAASLLPCPFCGGQAEMTFNAFYQNNSIATCKVCGASAFWKKWNARTPQADAAPSIGQHDISTSMGGRAYIAEFFAKLLRRHDFQRYIEQRLAADFACALAGYLSEHVAAIAAGGAKEPVPGTSEYGSWINKAKQATDCKLSFHRDEFKYLCQFEQELRKVYAAPLPREAATVPQIKPRLLNQLRRFNECCEDSEAAGHDVDKEDMHSLAELGAVRPAPGGRHYLTDFGHYLLAAASNGEKA</sequence>
<name>A0AB73I7A4_9BURK</name>
<dbReference type="Proteomes" id="UP001229486">
    <property type="component" value="Unassembled WGS sequence"/>
</dbReference>
<accession>A0AB73I7A4</accession>
<dbReference type="RefSeq" id="WP_392392927.1">
    <property type="nucleotide sequence ID" value="NZ_JAURTK010000002.1"/>
</dbReference>
<dbReference type="AlphaFoldDB" id="A0AB73I7A4"/>
<evidence type="ECO:0000313" key="2">
    <source>
        <dbReference type="Proteomes" id="UP001229486"/>
    </source>
</evidence>
<proteinExistence type="predicted"/>